<gene>
    <name evidence="2" type="ORF">MOP44_10600</name>
</gene>
<sequence length="135" mass="15164">MSHAEAAVREAEQQWNAAILRRDVAAAKQFMAPEYQLLVGIEGRDLSRFPLGAWLAALPNYVIHRQVIHDMNVSVWGDVAVATLAYSQDADPWNGRDISGNFMITDVWVLRDGRWLVAERHSSRLEKAPSAQPRA</sequence>
<reference evidence="2" key="1">
    <citation type="submission" date="2021-04" db="EMBL/GenBank/DDBJ databases">
        <title>Phylogenetic analysis of Acidobacteriaceae.</title>
        <authorList>
            <person name="Qiu L."/>
            <person name="Zhang Q."/>
        </authorList>
    </citation>
    <scope>NUCLEOTIDE SEQUENCE</scope>
    <source>
        <strain evidence="2">DSM 25168</strain>
    </source>
</reference>
<dbReference type="SUPFAM" id="SSF54427">
    <property type="entry name" value="NTF2-like"/>
    <property type="match status" value="1"/>
</dbReference>
<keyword evidence="3" id="KW-1185">Reference proteome</keyword>
<proteinExistence type="predicted"/>
<feature type="domain" description="DUF4440" evidence="1">
    <location>
        <begin position="8"/>
        <end position="116"/>
    </location>
</feature>
<organism evidence="2 3">
    <name type="scientific">Occallatibacter riparius</name>
    <dbReference type="NCBI Taxonomy" id="1002689"/>
    <lineage>
        <taxon>Bacteria</taxon>
        <taxon>Pseudomonadati</taxon>
        <taxon>Acidobacteriota</taxon>
        <taxon>Terriglobia</taxon>
        <taxon>Terriglobales</taxon>
        <taxon>Acidobacteriaceae</taxon>
        <taxon>Occallatibacter</taxon>
    </lineage>
</organism>
<dbReference type="Pfam" id="PF14534">
    <property type="entry name" value="DUF4440"/>
    <property type="match status" value="1"/>
</dbReference>
<accession>A0A9J7BX00</accession>
<protein>
    <submittedName>
        <fullName evidence="2">Nuclear transport factor 2 family protein</fullName>
    </submittedName>
</protein>
<dbReference type="InterPro" id="IPR032710">
    <property type="entry name" value="NTF2-like_dom_sf"/>
</dbReference>
<evidence type="ECO:0000259" key="1">
    <source>
        <dbReference type="Pfam" id="PF14534"/>
    </source>
</evidence>
<dbReference type="EMBL" id="CP093313">
    <property type="protein sequence ID" value="UWZ86370.1"/>
    <property type="molecule type" value="Genomic_DNA"/>
</dbReference>
<dbReference type="RefSeq" id="WP_260796010.1">
    <property type="nucleotide sequence ID" value="NZ_CP093313.1"/>
</dbReference>
<evidence type="ECO:0000313" key="2">
    <source>
        <dbReference type="EMBL" id="UWZ86370.1"/>
    </source>
</evidence>
<dbReference type="KEGG" id="orp:MOP44_10600"/>
<dbReference type="InterPro" id="IPR027843">
    <property type="entry name" value="DUF4440"/>
</dbReference>
<dbReference type="AlphaFoldDB" id="A0A9J7BX00"/>
<dbReference type="Gene3D" id="3.10.450.50">
    <property type="match status" value="1"/>
</dbReference>
<evidence type="ECO:0000313" key="3">
    <source>
        <dbReference type="Proteomes" id="UP001059380"/>
    </source>
</evidence>
<name>A0A9J7BX00_9BACT</name>
<dbReference type="Proteomes" id="UP001059380">
    <property type="component" value="Chromosome"/>
</dbReference>